<evidence type="ECO:0000256" key="1">
    <source>
        <dbReference type="ARBA" id="ARBA00000757"/>
    </source>
</evidence>
<dbReference type="eggNOG" id="COG1609">
    <property type="taxonomic scope" value="Bacteria"/>
</dbReference>
<dbReference type="Pfam" id="PF13377">
    <property type="entry name" value="Peripla_BP_3"/>
    <property type="match status" value="1"/>
</dbReference>
<dbReference type="InterPro" id="IPR046335">
    <property type="entry name" value="LacI/GalR-like_sensor"/>
</dbReference>
<comment type="similarity">
    <text evidence="3">Belongs to the mannose-6-phosphate isomerase type 1 family.</text>
</comment>
<keyword evidence="5" id="KW-0479">Metal-binding</keyword>
<dbReference type="HOGENOM" id="CLU_525598_0_0_11"/>
<dbReference type="SUPFAM" id="SSF53822">
    <property type="entry name" value="Periplasmic binding protein-like I"/>
    <property type="match status" value="1"/>
</dbReference>
<evidence type="ECO:0000313" key="15">
    <source>
        <dbReference type="Proteomes" id="UP000027178"/>
    </source>
</evidence>
<gene>
    <name evidence="14" type="ORF">KCH_71250</name>
</gene>
<dbReference type="NCBIfam" id="TIGR00218">
    <property type="entry name" value="manA"/>
    <property type="match status" value="1"/>
</dbReference>
<evidence type="ECO:0000259" key="13">
    <source>
        <dbReference type="Pfam" id="PF20511"/>
    </source>
</evidence>
<evidence type="ECO:0000256" key="9">
    <source>
        <dbReference type="ARBA" id="ARBA00023163"/>
    </source>
</evidence>
<comment type="cofactor">
    <cofactor evidence="2">
        <name>Zn(2+)</name>
        <dbReference type="ChEBI" id="CHEBI:29105"/>
    </cofactor>
</comment>
<dbReference type="GO" id="GO:0008270">
    <property type="term" value="F:zinc ion binding"/>
    <property type="evidence" value="ECO:0007669"/>
    <property type="project" value="InterPro"/>
</dbReference>
<dbReference type="AlphaFoldDB" id="A0A066YSG7"/>
<dbReference type="InterPro" id="IPR014710">
    <property type="entry name" value="RmlC-like_jellyroll"/>
</dbReference>
<evidence type="ECO:0000256" key="10">
    <source>
        <dbReference type="ARBA" id="ARBA00023235"/>
    </source>
</evidence>
<dbReference type="GO" id="GO:0005975">
    <property type="term" value="P:carbohydrate metabolic process"/>
    <property type="evidence" value="ECO:0007669"/>
    <property type="project" value="InterPro"/>
</dbReference>
<dbReference type="InterPro" id="IPR011051">
    <property type="entry name" value="RmlC_Cupin_sf"/>
</dbReference>
<dbReference type="eggNOG" id="COG1482">
    <property type="taxonomic scope" value="Bacteria"/>
</dbReference>
<feature type="region of interest" description="Disordered" evidence="11">
    <location>
        <begin position="482"/>
        <end position="518"/>
    </location>
</feature>
<evidence type="ECO:0000256" key="3">
    <source>
        <dbReference type="ARBA" id="ARBA00010772"/>
    </source>
</evidence>
<comment type="caution">
    <text evidence="14">The sequence shown here is derived from an EMBL/GenBank/DDBJ whole genome shotgun (WGS) entry which is preliminary data.</text>
</comment>
<dbReference type="Proteomes" id="UP000027178">
    <property type="component" value="Unassembled WGS sequence"/>
</dbReference>
<keyword evidence="9" id="KW-0804">Transcription</keyword>
<reference evidence="14 15" key="1">
    <citation type="submission" date="2014-05" db="EMBL/GenBank/DDBJ databases">
        <title>Draft Genome Sequence of Kitasatospora cheerisanensis KCTC 2395.</title>
        <authorList>
            <person name="Nam D.H."/>
        </authorList>
    </citation>
    <scope>NUCLEOTIDE SEQUENCE [LARGE SCALE GENOMIC DNA]</scope>
    <source>
        <strain evidence="14 15">KCTC 2395</strain>
    </source>
</reference>
<accession>A0A066YSG7</accession>
<sequence length="518" mass="55840">MRDREQEIAVHRTWWRARRVSGAVLVDLTEADPRIPAAAALGMPAVAAGHPALAGERLAAVWTDDSAAVEDAVRYLAMLGHRRIARVGGDPALGHTAIRTRTLHAVTEQLGLEPPRSLPTDFSGRAGARATRMLLASAERPTAILYDNDIMAVAGLAVAAELGFRVPADLSLIAWDDSQLCRLTHPPLSAMSHDVHGYGAQVARTLFDVIEHRRPPGSAAATPVLVPRGSSGPPATRLHPHRLPARPRLLLRVRKPGAGPGPPPRSTDMTADLLTTAIRPYPWGSTTALAELTGRRPTGDPEAELWMGAHPGAPARIDRGRGSEALDAVITRDPQAELGDRVAAAFGPRLPFLLKLLAAEHTLSVQVHPTAEQARAGYAAENEAAIPLDAPHRIYRDRSHKPELICALGDFDALCGFRDPRATAELWQRLALPLLDPWIRELRTSPAERALRTVLTAALASDRDRGERVAAELPSALDVLAAGGRSGHGHLGRLPRCRARPPRRPRHPRRDAPQPRPG</sequence>
<evidence type="ECO:0000313" key="14">
    <source>
        <dbReference type="EMBL" id="KDN81031.1"/>
    </source>
</evidence>
<comment type="catalytic activity">
    <reaction evidence="1">
        <text>D-mannose 6-phosphate = D-fructose 6-phosphate</text>
        <dbReference type="Rhea" id="RHEA:12356"/>
        <dbReference type="ChEBI" id="CHEBI:58735"/>
        <dbReference type="ChEBI" id="CHEBI:61527"/>
        <dbReference type="EC" id="5.3.1.8"/>
    </reaction>
</comment>
<feature type="compositionally biased region" description="Basic residues" evidence="11">
    <location>
        <begin position="487"/>
        <end position="509"/>
    </location>
</feature>
<dbReference type="GO" id="GO:0000976">
    <property type="term" value="F:transcription cis-regulatory region binding"/>
    <property type="evidence" value="ECO:0007669"/>
    <property type="project" value="TreeGrafter"/>
</dbReference>
<keyword evidence="10 14" id="KW-0413">Isomerase</keyword>
<dbReference type="PANTHER" id="PTHR30146">
    <property type="entry name" value="LACI-RELATED TRANSCRIPTIONAL REPRESSOR"/>
    <property type="match status" value="1"/>
</dbReference>
<name>A0A066YSG7_9ACTN</name>
<keyword evidence="15" id="KW-1185">Reference proteome</keyword>
<feature type="domain" description="Phosphomannose isomerase type I catalytic" evidence="13">
    <location>
        <begin position="274"/>
        <end position="418"/>
    </location>
</feature>
<keyword evidence="8" id="KW-0238">DNA-binding</keyword>
<evidence type="ECO:0000256" key="6">
    <source>
        <dbReference type="ARBA" id="ARBA00022833"/>
    </source>
</evidence>
<dbReference type="PRINTS" id="PR00714">
    <property type="entry name" value="MAN6PISMRASE"/>
</dbReference>
<evidence type="ECO:0000259" key="12">
    <source>
        <dbReference type="Pfam" id="PF13377"/>
    </source>
</evidence>
<feature type="region of interest" description="Disordered" evidence="11">
    <location>
        <begin position="218"/>
        <end position="241"/>
    </location>
</feature>
<evidence type="ECO:0000256" key="8">
    <source>
        <dbReference type="ARBA" id="ARBA00023125"/>
    </source>
</evidence>
<evidence type="ECO:0000256" key="4">
    <source>
        <dbReference type="ARBA" id="ARBA00011956"/>
    </source>
</evidence>
<dbReference type="InterPro" id="IPR016305">
    <property type="entry name" value="Mannose-6-P_Isomerase"/>
</dbReference>
<dbReference type="InterPro" id="IPR046457">
    <property type="entry name" value="PMI_typeI_cat"/>
</dbReference>
<dbReference type="Gene3D" id="3.40.50.2300">
    <property type="match status" value="2"/>
</dbReference>
<dbReference type="EMBL" id="JNBY01000155">
    <property type="protein sequence ID" value="KDN81031.1"/>
    <property type="molecule type" value="Genomic_DNA"/>
</dbReference>
<dbReference type="GO" id="GO:0003700">
    <property type="term" value="F:DNA-binding transcription factor activity"/>
    <property type="evidence" value="ECO:0007669"/>
    <property type="project" value="TreeGrafter"/>
</dbReference>
<dbReference type="InterPro" id="IPR028082">
    <property type="entry name" value="Peripla_BP_I"/>
</dbReference>
<feature type="domain" description="Transcriptional regulator LacI/GalR-like sensor" evidence="12">
    <location>
        <begin position="73"/>
        <end position="231"/>
    </location>
</feature>
<evidence type="ECO:0000256" key="11">
    <source>
        <dbReference type="SAM" id="MobiDB-lite"/>
    </source>
</evidence>
<keyword evidence="7" id="KW-0805">Transcription regulation</keyword>
<protein>
    <recommendedName>
        <fullName evidence="4">mannose-6-phosphate isomerase</fullName>
        <ecNumber evidence="4">5.3.1.8</ecNumber>
    </recommendedName>
</protein>
<dbReference type="GO" id="GO:0004476">
    <property type="term" value="F:mannose-6-phosphate isomerase activity"/>
    <property type="evidence" value="ECO:0007669"/>
    <property type="project" value="UniProtKB-EC"/>
</dbReference>
<evidence type="ECO:0000256" key="2">
    <source>
        <dbReference type="ARBA" id="ARBA00001947"/>
    </source>
</evidence>
<dbReference type="CDD" id="cd06267">
    <property type="entry name" value="PBP1_LacI_sugar_binding-like"/>
    <property type="match status" value="1"/>
</dbReference>
<evidence type="ECO:0000256" key="7">
    <source>
        <dbReference type="ARBA" id="ARBA00023015"/>
    </source>
</evidence>
<dbReference type="InterPro" id="IPR001250">
    <property type="entry name" value="Man6P_Isoase-1"/>
</dbReference>
<evidence type="ECO:0000256" key="5">
    <source>
        <dbReference type="ARBA" id="ARBA00022723"/>
    </source>
</evidence>
<dbReference type="PATRIC" id="fig|1348663.4.peg.6893"/>
<dbReference type="EC" id="5.3.1.8" evidence="4"/>
<proteinExistence type="inferred from homology"/>
<organism evidence="14 15">
    <name type="scientific">Kitasatospora cheerisanensis KCTC 2395</name>
    <dbReference type="NCBI Taxonomy" id="1348663"/>
    <lineage>
        <taxon>Bacteria</taxon>
        <taxon>Bacillati</taxon>
        <taxon>Actinomycetota</taxon>
        <taxon>Actinomycetes</taxon>
        <taxon>Kitasatosporales</taxon>
        <taxon>Streptomycetaceae</taxon>
        <taxon>Kitasatospora</taxon>
    </lineage>
</organism>
<dbReference type="SUPFAM" id="SSF51182">
    <property type="entry name" value="RmlC-like cupins"/>
    <property type="match status" value="1"/>
</dbReference>
<dbReference type="PANTHER" id="PTHR30146:SF155">
    <property type="entry name" value="ALANINE RACEMASE"/>
    <property type="match status" value="1"/>
</dbReference>
<keyword evidence="6" id="KW-0862">Zinc</keyword>
<dbReference type="Pfam" id="PF20511">
    <property type="entry name" value="PMI_typeI_cat"/>
    <property type="match status" value="1"/>
</dbReference>
<dbReference type="Gene3D" id="2.60.120.10">
    <property type="entry name" value="Jelly Rolls"/>
    <property type="match status" value="1"/>
</dbReference>
<dbReference type="GO" id="GO:0009298">
    <property type="term" value="P:GDP-mannose biosynthetic process"/>
    <property type="evidence" value="ECO:0007669"/>
    <property type="project" value="InterPro"/>
</dbReference>